<accession>A0A9D7XDQ6</accession>
<feature type="transmembrane region" description="Helical" evidence="1">
    <location>
        <begin position="57"/>
        <end position="74"/>
    </location>
</feature>
<dbReference type="EMBL" id="JADKFW010000004">
    <property type="protein sequence ID" value="MBK9716801.1"/>
    <property type="molecule type" value="Genomic_DNA"/>
</dbReference>
<organism evidence="2 3">
    <name type="scientific">Candidatus Defluviibacterium haderslevense</name>
    <dbReference type="NCBI Taxonomy" id="2981993"/>
    <lineage>
        <taxon>Bacteria</taxon>
        <taxon>Pseudomonadati</taxon>
        <taxon>Bacteroidota</taxon>
        <taxon>Saprospiria</taxon>
        <taxon>Saprospirales</taxon>
        <taxon>Saprospiraceae</taxon>
        <taxon>Candidatus Defluviibacterium</taxon>
    </lineage>
</organism>
<evidence type="ECO:0000256" key="1">
    <source>
        <dbReference type="SAM" id="Phobius"/>
    </source>
</evidence>
<dbReference type="AlphaFoldDB" id="A0A9D7XDQ6"/>
<reference evidence="2 3" key="1">
    <citation type="submission" date="2020-10" db="EMBL/GenBank/DDBJ databases">
        <title>Connecting structure to function with the recovery of over 1000 high-quality activated sludge metagenome-assembled genomes encoding full-length rRNA genes using long-read sequencing.</title>
        <authorList>
            <person name="Singleton C.M."/>
            <person name="Petriglieri F."/>
            <person name="Kristensen J.M."/>
            <person name="Kirkegaard R.H."/>
            <person name="Michaelsen T.Y."/>
            <person name="Andersen M.H."/>
            <person name="Karst S.M."/>
            <person name="Dueholm M.S."/>
            <person name="Nielsen P.H."/>
            <person name="Albertsen M."/>
        </authorList>
    </citation>
    <scope>NUCLEOTIDE SEQUENCE [LARGE SCALE GENOMIC DNA]</scope>
    <source>
        <strain evidence="2">Ribe_18-Q3-R11-54_BAT3C.373</strain>
    </source>
</reference>
<dbReference type="Gene3D" id="2.160.20.80">
    <property type="entry name" value="E3 ubiquitin-protein ligase SopA"/>
    <property type="match status" value="1"/>
</dbReference>
<proteinExistence type="predicted"/>
<evidence type="ECO:0000313" key="3">
    <source>
        <dbReference type="Proteomes" id="UP000808349"/>
    </source>
</evidence>
<name>A0A9D7XDQ6_9BACT</name>
<gene>
    <name evidence="2" type="ORF">IPO85_04670</name>
</gene>
<feature type="transmembrane region" description="Helical" evidence="1">
    <location>
        <begin position="12"/>
        <end position="37"/>
    </location>
</feature>
<keyword evidence="1" id="KW-0472">Membrane</keyword>
<sequence length="331" mass="38257">MKSKLKSIIQGPYSILVWFCISLAIISIVIILIPYLISVAYSYRYLTESIYPEVFGLLFDVILFGIIITFFQILSEKRTSISKEIEIINDFRGWNTEEASHRILGSIKRLNKLNVYNVNLENCYFSSIMFQKLDFCDSKMNSISFFNCNLFNITFLNSKTHHFTIRDSNISGCAFINGNLAFNLHTSTLSNTLFQNIDLRSSRFFSKDISFCIFENVDLSYSYFNFESCCLVEFINCKFDECIVFENFFEKLNKSNPANAGIESISNNYDLIQINDPWTGEQKNVWILRNKNASDNSKPPVRVFGKDETISIISPWQRVGRCQPQTSININ</sequence>
<keyword evidence="1" id="KW-1133">Transmembrane helix</keyword>
<dbReference type="Proteomes" id="UP000808349">
    <property type="component" value="Unassembled WGS sequence"/>
</dbReference>
<dbReference type="SUPFAM" id="SSF141571">
    <property type="entry name" value="Pentapeptide repeat-like"/>
    <property type="match status" value="1"/>
</dbReference>
<comment type="caution">
    <text evidence="2">The sequence shown here is derived from an EMBL/GenBank/DDBJ whole genome shotgun (WGS) entry which is preliminary data.</text>
</comment>
<protein>
    <submittedName>
        <fullName evidence="2">Pentapeptide repeat-containing protein</fullName>
    </submittedName>
</protein>
<keyword evidence="1" id="KW-0812">Transmembrane</keyword>
<evidence type="ECO:0000313" key="2">
    <source>
        <dbReference type="EMBL" id="MBK9716801.1"/>
    </source>
</evidence>